<protein>
    <submittedName>
        <fullName evidence="1">Uncharacterized protein</fullName>
    </submittedName>
</protein>
<dbReference type="Proteomes" id="UP000450000">
    <property type="component" value="Unassembled WGS sequence"/>
</dbReference>
<sequence>MSKRGRRKRLIAVAAIAVLGGGFAINAWINRSPEAKVYEGPVAGYPLLVSSDGQTLTLGIGWGCEKQPKLVVRESANAVKVSLRHTVPPGFCDPGGYGQITTHLNKPLGSRTLNDATGKPAMHFDERNLLRPAFLPENYYPAPAGEMVYLSGVAPLPTDAPAWAIGYTLGTGPDVQGRLIISQFLGNSTPPNGRVATVKGRPAIITQPDPNGGPRSLT</sequence>
<accession>A0A6N7KYI3</accession>
<gene>
    <name evidence="1" type="ORF">F7Q99_31330</name>
</gene>
<dbReference type="OrthoDB" id="4135606at2"/>
<evidence type="ECO:0000313" key="2">
    <source>
        <dbReference type="Proteomes" id="UP000450000"/>
    </source>
</evidence>
<evidence type="ECO:0000313" key="1">
    <source>
        <dbReference type="EMBL" id="MQS16561.1"/>
    </source>
</evidence>
<keyword evidence="2" id="KW-1185">Reference proteome</keyword>
<comment type="caution">
    <text evidence="1">The sequence shown here is derived from an EMBL/GenBank/DDBJ whole genome shotgun (WGS) entry which is preliminary data.</text>
</comment>
<proteinExistence type="predicted"/>
<name>A0A6N7KYI3_9ACTN</name>
<reference evidence="1 2" key="1">
    <citation type="submission" date="2019-09" db="EMBL/GenBank/DDBJ databases">
        <title>Genome Sequences of Streptomyces kaniharaensis ATCC 21070.</title>
        <authorList>
            <person name="Zhu W."/>
            <person name="De Crecy-Lagard V."/>
            <person name="Richards N.G."/>
        </authorList>
    </citation>
    <scope>NUCLEOTIDE SEQUENCE [LARGE SCALE GENOMIC DNA]</scope>
    <source>
        <strain evidence="1 2">SF-557</strain>
    </source>
</reference>
<dbReference type="RefSeq" id="WP_153467753.1">
    <property type="nucleotide sequence ID" value="NZ_WBOF01000003.1"/>
</dbReference>
<dbReference type="EMBL" id="WBOF01000003">
    <property type="protein sequence ID" value="MQS16561.1"/>
    <property type="molecule type" value="Genomic_DNA"/>
</dbReference>
<organism evidence="1 2">
    <name type="scientific">Streptomyces kaniharaensis</name>
    <dbReference type="NCBI Taxonomy" id="212423"/>
    <lineage>
        <taxon>Bacteria</taxon>
        <taxon>Bacillati</taxon>
        <taxon>Actinomycetota</taxon>
        <taxon>Actinomycetes</taxon>
        <taxon>Kitasatosporales</taxon>
        <taxon>Streptomycetaceae</taxon>
        <taxon>Streptomyces</taxon>
    </lineage>
</organism>
<dbReference type="AlphaFoldDB" id="A0A6N7KYI3"/>